<dbReference type="RefSeq" id="WP_109685856.1">
    <property type="nucleotide sequence ID" value="NZ_QGGL01000001.1"/>
</dbReference>
<evidence type="ECO:0000313" key="2">
    <source>
        <dbReference type="EMBL" id="PWK16613.1"/>
    </source>
</evidence>
<sequence length="75" mass="8429">MAAQEIFLSKDEIKLGQFLKFADIIDSGGNTKWFLEEHDITVNGEIENRRGRKLHPGDLVVIAGVGTYKLEKETP</sequence>
<dbReference type="SUPFAM" id="SSF55174">
    <property type="entry name" value="Alpha-L RNA-binding motif"/>
    <property type="match status" value="1"/>
</dbReference>
<keyword evidence="1" id="KW-0694">RNA-binding</keyword>
<evidence type="ECO:0000313" key="3">
    <source>
        <dbReference type="Proteomes" id="UP000245634"/>
    </source>
</evidence>
<dbReference type="PROSITE" id="PS50889">
    <property type="entry name" value="S4"/>
    <property type="match status" value="1"/>
</dbReference>
<proteinExistence type="predicted"/>
<protein>
    <submittedName>
        <fullName evidence="2">S4 domain protein YaaA</fullName>
    </submittedName>
</protein>
<reference evidence="2 3" key="1">
    <citation type="submission" date="2018-05" db="EMBL/GenBank/DDBJ databases">
        <title>Genomic Encyclopedia of Type Strains, Phase IV (KMG-IV): sequencing the most valuable type-strain genomes for metagenomic binning, comparative biology and taxonomic classification.</title>
        <authorList>
            <person name="Goeker M."/>
        </authorList>
    </citation>
    <scope>NUCLEOTIDE SEQUENCE [LARGE SCALE GENOMIC DNA]</scope>
    <source>
        <strain evidence="2 3">DSM 18773</strain>
    </source>
</reference>
<organism evidence="2 3">
    <name type="scientific">Tumebacillus permanentifrigoris</name>
    <dbReference type="NCBI Taxonomy" id="378543"/>
    <lineage>
        <taxon>Bacteria</taxon>
        <taxon>Bacillati</taxon>
        <taxon>Bacillota</taxon>
        <taxon>Bacilli</taxon>
        <taxon>Bacillales</taxon>
        <taxon>Alicyclobacillaceae</taxon>
        <taxon>Tumebacillus</taxon>
    </lineage>
</organism>
<evidence type="ECO:0000256" key="1">
    <source>
        <dbReference type="PROSITE-ProRule" id="PRU00182"/>
    </source>
</evidence>
<dbReference type="InterPro" id="IPR036986">
    <property type="entry name" value="S4_RNA-bd_sf"/>
</dbReference>
<dbReference type="OrthoDB" id="9811532at2"/>
<dbReference type="Pfam" id="PF13275">
    <property type="entry name" value="S4_2"/>
    <property type="match status" value="1"/>
</dbReference>
<accession>A0A316DJ07</accession>
<dbReference type="GO" id="GO:0003723">
    <property type="term" value="F:RNA binding"/>
    <property type="evidence" value="ECO:0007669"/>
    <property type="project" value="UniProtKB-KW"/>
</dbReference>
<keyword evidence="3" id="KW-1185">Reference proteome</keyword>
<comment type="caution">
    <text evidence="2">The sequence shown here is derived from an EMBL/GenBank/DDBJ whole genome shotgun (WGS) entry which is preliminary data.</text>
</comment>
<name>A0A316DJ07_9BACL</name>
<dbReference type="InterPro" id="IPR014330">
    <property type="entry name" value="RNA-bd_S4-rel_YaaA"/>
</dbReference>
<gene>
    <name evidence="2" type="ORF">C7459_101479</name>
</gene>
<dbReference type="NCBIfam" id="TIGR02988">
    <property type="entry name" value="YaaA_near_RecF"/>
    <property type="match status" value="1"/>
</dbReference>
<dbReference type="EMBL" id="QGGL01000001">
    <property type="protein sequence ID" value="PWK16613.1"/>
    <property type="molecule type" value="Genomic_DNA"/>
</dbReference>
<dbReference type="AlphaFoldDB" id="A0A316DJ07"/>
<dbReference type="Proteomes" id="UP000245634">
    <property type="component" value="Unassembled WGS sequence"/>
</dbReference>
<dbReference type="Gene3D" id="3.10.290.10">
    <property type="entry name" value="RNA-binding S4 domain"/>
    <property type="match status" value="1"/>
</dbReference>